<evidence type="ECO:0000256" key="2">
    <source>
        <dbReference type="SAM" id="Phobius"/>
    </source>
</evidence>
<dbReference type="EMBL" id="BGZK01000129">
    <property type="protein sequence ID" value="GBP21453.1"/>
    <property type="molecule type" value="Genomic_DNA"/>
</dbReference>
<proteinExistence type="predicted"/>
<keyword evidence="4" id="KW-1185">Reference proteome</keyword>
<comment type="caution">
    <text evidence="3">The sequence shown here is derived from an EMBL/GenBank/DDBJ whole genome shotgun (WGS) entry which is preliminary data.</text>
</comment>
<feature type="transmembrane region" description="Helical" evidence="2">
    <location>
        <begin position="22"/>
        <end position="41"/>
    </location>
</feature>
<reference evidence="3 4" key="1">
    <citation type="journal article" date="2019" name="Commun. Biol.">
        <title>The bagworm genome reveals a unique fibroin gene that provides high tensile strength.</title>
        <authorList>
            <person name="Kono N."/>
            <person name="Nakamura H."/>
            <person name="Ohtoshi R."/>
            <person name="Tomita M."/>
            <person name="Numata K."/>
            <person name="Arakawa K."/>
        </authorList>
    </citation>
    <scope>NUCLEOTIDE SEQUENCE [LARGE SCALE GENOMIC DNA]</scope>
</reference>
<keyword evidence="2" id="KW-0472">Membrane</keyword>
<organism evidence="3 4">
    <name type="scientific">Eumeta variegata</name>
    <name type="common">Bagworm moth</name>
    <name type="synonym">Eumeta japonica</name>
    <dbReference type="NCBI Taxonomy" id="151549"/>
    <lineage>
        <taxon>Eukaryota</taxon>
        <taxon>Metazoa</taxon>
        <taxon>Ecdysozoa</taxon>
        <taxon>Arthropoda</taxon>
        <taxon>Hexapoda</taxon>
        <taxon>Insecta</taxon>
        <taxon>Pterygota</taxon>
        <taxon>Neoptera</taxon>
        <taxon>Endopterygota</taxon>
        <taxon>Lepidoptera</taxon>
        <taxon>Glossata</taxon>
        <taxon>Ditrysia</taxon>
        <taxon>Tineoidea</taxon>
        <taxon>Psychidae</taxon>
        <taxon>Oiketicinae</taxon>
        <taxon>Eumeta</taxon>
    </lineage>
</organism>
<accession>A0A4C1U4Y8</accession>
<dbReference type="Proteomes" id="UP000299102">
    <property type="component" value="Unassembled WGS sequence"/>
</dbReference>
<evidence type="ECO:0000313" key="4">
    <source>
        <dbReference type="Proteomes" id="UP000299102"/>
    </source>
</evidence>
<evidence type="ECO:0000313" key="3">
    <source>
        <dbReference type="EMBL" id="GBP21453.1"/>
    </source>
</evidence>
<keyword evidence="2" id="KW-1133">Transmembrane helix</keyword>
<protein>
    <submittedName>
        <fullName evidence="3">Uncharacterized protein</fullName>
    </submittedName>
</protein>
<evidence type="ECO:0000256" key="1">
    <source>
        <dbReference type="SAM" id="MobiDB-lite"/>
    </source>
</evidence>
<sequence>MAFWASAQGPVDSRGPRLSQQTANGTLLGAATLLGCAAYAAGERQQRRAFQDTKRSLRDKIAIERQSKEQVMSYLHYMLKVK</sequence>
<dbReference type="AlphaFoldDB" id="A0A4C1U4Y8"/>
<feature type="region of interest" description="Disordered" evidence="1">
    <location>
        <begin position="1"/>
        <end position="20"/>
    </location>
</feature>
<keyword evidence="2" id="KW-0812">Transmembrane</keyword>
<name>A0A4C1U4Y8_EUMVA</name>
<gene>
    <name evidence="3" type="ORF">EVAR_12054_1</name>
</gene>